<accession>A0AAW2XL37</accession>
<dbReference type="CDD" id="cd00303">
    <property type="entry name" value="retropepsin_like"/>
    <property type="match status" value="1"/>
</dbReference>
<organism evidence="1">
    <name type="scientific">Sesamum latifolium</name>
    <dbReference type="NCBI Taxonomy" id="2727402"/>
    <lineage>
        <taxon>Eukaryota</taxon>
        <taxon>Viridiplantae</taxon>
        <taxon>Streptophyta</taxon>
        <taxon>Embryophyta</taxon>
        <taxon>Tracheophyta</taxon>
        <taxon>Spermatophyta</taxon>
        <taxon>Magnoliopsida</taxon>
        <taxon>eudicotyledons</taxon>
        <taxon>Gunneridae</taxon>
        <taxon>Pentapetalae</taxon>
        <taxon>asterids</taxon>
        <taxon>lamiids</taxon>
        <taxon>Lamiales</taxon>
        <taxon>Pedaliaceae</taxon>
        <taxon>Sesamum</taxon>
    </lineage>
</organism>
<dbReference type="PANTHER" id="PTHR33240">
    <property type="entry name" value="OS08G0508500 PROTEIN"/>
    <property type="match status" value="1"/>
</dbReference>
<dbReference type="AlphaFoldDB" id="A0AAW2XL37"/>
<proteinExistence type="predicted"/>
<reference evidence="1" key="1">
    <citation type="submission" date="2020-06" db="EMBL/GenBank/DDBJ databases">
        <authorList>
            <person name="Li T."/>
            <person name="Hu X."/>
            <person name="Zhang T."/>
            <person name="Song X."/>
            <person name="Zhang H."/>
            <person name="Dai N."/>
            <person name="Sheng W."/>
            <person name="Hou X."/>
            <person name="Wei L."/>
        </authorList>
    </citation>
    <scope>NUCLEOTIDE SEQUENCE</scope>
    <source>
        <strain evidence="1">KEN1</strain>
        <tissue evidence="1">Leaf</tissue>
    </source>
</reference>
<dbReference type="EMBL" id="JACGWN010000004">
    <property type="protein sequence ID" value="KAL0452595.1"/>
    <property type="molecule type" value="Genomic_DNA"/>
</dbReference>
<sequence length="156" mass="17454">MRKRYERSARGDRRKELIMNVEVEVEEEITFSRKDLSGGNGSQDDPIVITLDIANFTVHKVLVDNGSSANIIFQDILKRMVLEDASLSLVQTLLVGFGGSEVTSLGTIDLPVLMGKEPRRRTTMVRFLVVDTPFAYNVILGRPGLNLFRAVVSTYH</sequence>
<dbReference type="Gene3D" id="2.40.70.10">
    <property type="entry name" value="Acid Proteases"/>
    <property type="match status" value="1"/>
</dbReference>
<comment type="caution">
    <text evidence="1">The sequence shown here is derived from an EMBL/GenBank/DDBJ whole genome shotgun (WGS) entry which is preliminary data.</text>
</comment>
<dbReference type="InterPro" id="IPR021109">
    <property type="entry name" value="Peptidase_aspartic_dom_sf"/>
</dbReference>
<gene>
    <name evidence="1" type="ORF">Slati_1237600</name>
</gene>
<name>A0AAW2XL37_9LAMI</name>
<reference evidence="1" key="2">
    <citation type="journal article" date="2024" name="Plant">
        <title>Genomic evolution and insights into agronomic trait innovations of Sesamum species.</title>
        <authorList>
            <person name="Miao H."/>
            <person name="Wang L."/>
            <person name="Qu L."/>
            <person name="Liu H."/>
            <person name="Sun Y."/>
            <person name="Le M."/>
            <person name="Wang Q."/>
            <person name="Wei S."/>
            <person name="Zheng Y."/>
            <person name="Lin W."/>
            <person name="Duan Y."/>
            <person name="Cao H."/>
            <person name="Xiong S."/>
            <person name="Wang X."/>
            <person name="Wei L."/>
            <person name="Li C."/>
            <person name="Ma Q."/>
            <person name="Ju M."/>
            <person name="Zhao R."/>
            <person name="Li G."/>
            <person name="Mu C."/>
            <person name="Tian Q."/>
            <person name="Mei H."/>
            <person name="Zhang T."/>
            <person name="Gao T."/>
            <person name="Zhang H."/>
        </authorList>
    </citation>
    <scope>NUCLEOTIDE SEQUENCE</scope>
    <source>
        <strain evidence="1">KEN1</strain>
    </source>
</reference>
<evidence type="ECO:0000313" key="1">
    <source>
        <dbReference type="EMBL" id="KAL0452595.1"/>
    </source>
</evidence>
<protein>
    <submittedName>
        <fullName evidence="1">Uncharacterized protein</fullName>
    </submittedName>
</protein>
<dbReference type="SUPFAM" id="SSF50630">
    <property type="entry name" value="Acid proteases"/>
    <property type="match status" value="1"/>
</dbReference>
<dbReference type="PANTHER" id="PTHR33240:SF15">
    <property type="entry name" value="GAG-PRO-LIKE PROTEIN"/>
    <property type="match status" value="1"/>
</dbReference>